<protein>
    <submittedName>
        <fullName evidence="1">Uncharacterized protein</fullName>
    </submittedName>
</protein>
<gene>
    <name evidence="1" type="ORF">CB5_LOCUS22742</name>
</gene>
<sequence>MARIPRSEGDGCTGTAINCGSISANPRLGFGVFVRGVPVRGPVYRYAVADFDWSKLQGCFCNVASLFVSPRPRASPELGTSKEKAFPPWLKLEAWIWSFVEGRSLDLESLELGLKLLRGNLLRHDDWVLETDHACLPFVLIRTCLYGSLPTSRHSGVSLRDLCSLVRYRVAYGAWRDRLIPRVGMLELHWHLGGTSQTLPVAFHFGRGSGSRERFRLELAIERFGDRHMAGLGTRRAGLRWVPGRDTWLLALHLILLAHKIGPHVRLHIVVHARPIVGGLQ</sequence>
<reference evidence="1" key="1">
    <citation type="submission" date="2020-07" db="EMBL/GenBank/DDBJ databases">
        <authorList>
            <person name="Lin J."/>
        </authorList>
    </citation>
    <scope>NUCLEOTIDE SEQUENCE</scope>
</reference>
<dbReference type="EMBL" id="LR862134">
    <property type="protein sequence ID" value="CAD1839531.1"/>
    <property type="molecule type" value="Genomic_DNA"/>
</dbReference>
<name>A0A6V7Q966_ANACO</name>
<proteinExistence type="predicted"/>
<evidence type="ECO:0000313" key="1">
    <source>
        <dbReference type="EMBL" id="CAD1839531.1"/>
    </source>
</evidence>
<accession>A0A6V7Q966</accession>
<dbReference type="AlphaFoldDB" id="A0A6V7Q966"/>
<organism evidence="1">
    <name type="scientific">Ananas comosus var. bracteatus</name>
    <name type="common">red pineapple</name>
    <dbReference type="NCBI Taxonomy" id="296719"/>
    <lineage>
        <taxon>Eukaryota</taxon>
        <taxon>Viridiplantae</taxon>
        <taxon>Streptophyta</taxon>
        <taxon>Embryophyta</taxon>
        <taxon>Tracheophyta</taxon>
        <taxon>Spermatophyta</taxon>
        <taxon>Magnoliopsida</taxon>
        <taxon>Liliopsida</taxon>
        <taxon>Poales</taxon>
        <taxon>Bromeliaceae</taxon>
        <taxon>Bromelioideae</taxon>
        <taxon>Ananas</taxon>
    </lineage>
</organism>